<keyword evidence="3" id="KW-0223">Dioxygenase</keyword>
<evidence type="ECO:0000256" key="4">
    <source>
        <dbReference type="ARBA" id="ARBA00023002"/>
    </source>
</evidence>
<dbReference type="Proteomes" id="UP000013827">
    <property type="component" value="Unassembled WGS sequence"/>
</dbReference>
<dbReference type="GeneID" id="17266052"/>
<evidence type="ECO:0000256" key="5">
    <source>
        <dbReference type="ARBA" id="ARBA00023004"/>
    </source>
</evidence>
<dbReference type="GO" id="GO:0031418">
    <property type="term" value="F:L-ascorbic acid binding"/>
    <property type="evidence" value="ECO:0007669"/>
    <property type="project" value="InterPro"/>
</dbReference>
<name>A0A0D3JAH0_EMIH1</name>
<keyword evidence="4" id="KW-0560">Oxidoreductase</keyword>
<proteinExistence type="predicted"/>
<keyword evidence="5" id="KW-0408">Iron</keyword>
<dbReference type="Gene3D" id="2.60.120.620">
    <property type="entry name" value="q2cbj1_9rhob like domain"/>
    <property type="match status" value="1"/>
</dbReference>
<keyword evidence="2" id="KW-0479">Metal-binding</keyword>
<evidence type="ECO:0000256" key="2">
    <source>
        <dbReference type="ARBA" id="ARBA00022723"/>
    </source>
</evidence>
<dbReference type="PANTHER" id="PTHR10869:SF233">
    <property type="entry name" value="FE2OG DIOXYGENASE DOMAIN-CONTAINING PROTEIN"/>
    <property type="match status" value="1"/>
</dbReference>
<feature type="compositionally biased region" description="Polar residues" evidence="6">
    <location>
        <begin position="167"/>
        <end position="179"/>
    </location>
</feature>
<evidence type="ECO:0000256" key="7">
    <source>
        <dbReference type="SAM" id="Phobius"/>
    </source>
</evidence>
<feature type="region of interest" description="Disordered" evidence="6">
    <location>
        <begin position="167"/>
        <end position="193"/>
    </location>
</feature>
<dbReference type="PROSITE" id="PS51471">
    <property type="entry name" value="FE2OG_OXY"/>
    <property type="match status" value="1"/>
</dbReference>
<dbReference type="eggNOG" id="KOG1591">
    <property type="taxonomic scope" value="Eukaryota"/>
</dbReference>
<dbReference type="InterPro" id="IPR006620">
    <property type="entry name" value="Pro_4_hyd_alph"/>
</dbReference>
<protein>
    <recommendedName>
        <fullName evidence="8">Fe2OG dioxygenase domain-containing protein</fullName>
    </recommendedName>
</protein>
<evidence type="ECO:0000256" key="3">
    <source>
        <dbReference type="ARBA" id="ARBA00022964"/>
    </source>
</evidence>
<evidence type="ECO:0000256" key="1">
    <source>
        <dbReference type="ARBA" id="ARBA00001961"/>
    </source>
</evidence>
<keyword evidence="10" id="KW-1185">Reference proteome</keyword>
<keyword evidence="7" id="KW-0472">Membrane</keyword>
<comment type="cofactor">
    <cofactor evidence="1">
        <name>L-ascorbate</name>
        <dbReference type="ChEBI" id="CHEBI:38290"/>
    </cofactor>
</comment>
<accession>A0A0D3JAH0</accession>
<dbReference type="Pfam" id="PF13640">
    <property type="entry name" value="2OG-FeII_Oxy_3"/>
    <property type="match status" value="1"/>
</dbReference>
<dbReference type="EnsemblProtists" id="EOD20505">
    <property type="protein sequence ID" value="EOD20505"/>
    <property type="gene ID" value="EMIHUDRAFT_101851"/>
</dbReference>
<dbReference type="RefSeq" id="XP_005772934.1">
    <property type="nucleotide sequence ID" value="XM_005772877.1"/>
</dbReference>
<dbReference type="InterPro" id="IPR044862">
    <property type="entry name" value="Pro_4_hyd_alph_FE2OG_OXY"/>
</dbReference>
<dbReference type="InterPro" id="IPR005123">
    <property type="entry name" value="Oxoglu/Fe-dep_dioxygenase_dom"/>
</dbReference>
<dbReference type="PaxDb" id="2903-EOD20505"/>
<sequence>MAKQRKPSGATKPSGWSVPGVAWAKSVSLTEFQRGFLTGAALCALAAAAAASWPAVVTKRQRNATEPRIDDGSVEVEADMVYRGAQPTWRPGDQNALYRRLTAEEVLDPGDGRVLKPTSIVDRIQHFRSFWALEFERFADEEEVEALLSAGEAVGFKQSAIRNRGTLASNDTRRTSTSAFLPERKPGGRSSADADPIERFVRRVEEITGITRERHERMQVVRYEAGQFYRPHHDSSPFSINRSVHNRVGAGRILTAFLYLSDVAEGGRTRFPKVPDDAARTKKPARAPFLSFQPRRGTLLLWPNALDDDPWTNNAFAEHEAMAVDEGVKYGANLWLLQYPDALVIKSWGLGK</sequence>
<feature type="transmembrane region" description="Helical" evidence="7">
    <location>
        <begin position="35"/>
        <end position="56"/>
    </location>
</feature>
<dbReference type="GO" id="GO:0005783">
    <property type="term" value="C:endoplasmic reticulum"/>
    <property type="evidence" value="ECO:0007669"/>
    <property type="project" value="TreeGrafter"/>
</dbReference>
<evidence type="ECO:0000259" key="8">
    <source>
        <dbReference type="PROSITE" id="PS51471"/>
    </source>
</evidence>
<dbReference type="PANTHER" id="PTHR10869">
    <property type="entry name" value="PROLYL 4-HYDROXYLASE ALPHA SUBUNIT"/>
    <property type="match status" value="1"/>
</dbReference>
<dbReference type="KEGG" id="ehx:EMIHUDRAFT_101851"/>
<organism evidence="9 10">
    <name type="scientific">Emiliania huxleyi (strain CCMP1516)</name>
    <dbReference type="NCBI Taxonomy" id="280463"/>
    <lineage>
        <taxon>Eukaryota</taxon>
        <taxon>Haptista</taxon>
        <taxon>Haptophyta</taxon>
        <taxon>Prymnesiophyceae</taxon>
        <taxon>Isochrysidales</taxon>
        <taxon>Noelaerhabdaceae</taxon>
        <taxon>Emiliania</taxon>
    </lineage>
</organism>
<keyword evidence="7" id="KW-0812">Transmembrane</keyword>
<keyword evidence="7" id="KW-1133">Transmembrane helix</keyword>
<evidence type="ECO:0000256" key="6">
    <source>
        <dbReference type="SAM" id="MobiDB-lite"/>
    </source>
</evidence>
<dbReference type="GO" id="GO:0004656">
    <property type="term" value="F:procollagen-proline 4-dioxygenase activity"/>
    <property type="evidence" value="ECO:0007669"/>
    <property type="project" value="TreeGrafter"/>
</dbReference>
<evidence type="ECO:0000313" key="9">
    <source>
        <dbReference type="EnsemblProtists" id="EOD20505"/>
    </source>
</evidence>
<feature type="domain" description="Fe2OG dioxygenase" evidence="8">
    <location>
        <begin position="214"/>
        <end position="338"/>
    </location>
</feature>
<evidence type="ECO:0000313" key="10">
    <source>
        <dbReference type="Proteomes" id="UP000013827"/>
    </source>
</evidence>
<dbReference type="STRING" id="2903.R1E146"/>
<reference evidence="9" key="2">
    <citation type="submission" date="2024-10" db="UniProtKB">
        <authorList>
            <consortium name="EnsemblProtists"/>
        </authorList>
    </citation>
    <scope>IDENTIFICATION</scope>
</reference>
<dbReference type="AlphaFoldDB" id="A0A0D3JAH0"/>
<dbReference type="GO" id="GO:0005506">
    <property type="term" value="F:iron ion binding"/>
    <property type="evidence" value="ECO:0007669"/>
    <property type="project" value="InterPro"/>
</dbReference>
<dbReference type="SMART" id="SM00702">
    <property type="entry name" value="P4Hc"/>
    <property type="match status" value="1"/>
</dbReference>
<dbReference type="InterPro" id="IPR045054">
    <property type="entry name" value="P4HA-like"/>
</dbReference>
<reference evidence="10" key="1">
    <citation type="journal article" date="2013" name="Nature">
        <title>Pan genome of the phytoplankton Emiliania underpins its global distribution.</title>
        <authorList>
            <person name="Read B.A."/>
            <person name="Kegel J."/>
            <person name="Klute M.J."/>
            <person name="Kuo A."/>
            <person name="Lefebvre S.C."/>
            <person name="Maumus F."/>
            <person name="Mayer C."/>
            <person name="Miller J."/>
            <person name="Monier A."/>
            <person name="Salamov A."/>
            <person name="Young J."/>
            <person name="Aguilar M."/>
            <person name="Claverie J.M."/>
            <person name="Frickenhaus S."/>
            <person name="Gonzalez K."/>
            <person name="Herman E.K."/>
            <person name="Lin Y.C."/>
            <person name="Napier J."/>
            <person name="Ogata H."/>
            <person name="Sarno A.F."/>
            <person name="Shmutz J."/>
            <person name="Schroeder D."/>
            <person name="de Vargas C."/>
            <person name="Verret F."/>
            <person name="von Dassow P."/>
            <person name="Valentin K."/>
            <person name="Van de Peer Y."/>
            <person name="Wheeler G."/>
            <person name="Dacks J.B."/>
            <person name="Delwiche C.F."/>
            <person name="Dyhrman S.T."/>
            <person name="Glockner G."/>
            <person name="John U."/>
            <person name="Richards T."/>
            <person name="Worden A.Z."/>
            <person name="Zhang X."/>
            <person name="Grigoriev I.V."/>
            <person name="Allen A.E."/>
            <person name="Bidle K."/>
            <person name="Borodovsky M."/>
            <person name="Bowler C."/>
            <person name="Brownlee C."/>
            <person name="Cock J.M."/>
            <person name="Elias M."/>
            <person name="Gladyshev V.N."/>
            <person name="Groth M."/>
            <person name="Guda C."/>
            <person name="Hadaegh A."/>
            <person name="Iglesias-Rodriguez M.D."/>
            <person name="Jenkins J."/>
            <person name="Jones B.M."/>
            <person name="Lawson T."/>
            <person name="Leese F."/>
            <person name="Lindquist E."/>
            <person name="Lobanov A."/>
            <person name="Lomsadze A."/>
            <person name="Malik S.B."/>
            <person name="Marsh M.E."/>
            <person name="Mackinder L."/>
            <person name="Mock T."/>
            <person name="Mueller-Roeber B."/>
            <person name="Pagarete A."/>
            <person name="Parker M."/>
            <person name="Probert I."/>
            <person name="Quesneville H."/>
            <person name="Raines C."/>
            <person name="Rensing S.A."/>
            <person name="Riano-Pachon D.M."/>
            <person name="Richier S."/>
            <person name="Rokitta S."/>
            <person name="Shiraiwa Y."/>
            <person name="Soanes D.M."/>
            <person name="van der Giezen M."/>
            <person name="Wahlund T.M."/>
            <person name="Williams B."/>
            <person name="Wilson W."/>
            <person name="Wolfe G."/>
            <person name="Wurch L.L."/>
        </authorList>
    </citation>
    <scope>NUCLEOTIDE SEQUENCE</scope>
</reference>
<dbReference type="HOGENOM" id="CLU_788533_0_0_1"/>